<proteinExistence type="predicted"/>
<keyword evidence="3" id="KW-1185">Reference proteome</keyword>
<dbReference type="EMBL" id="JACSQV010000002">
    <property type="protein sequence ID" value="MBD7917311.1"/>
    <property type="molecule type" value="Genomic_DNA"/>
</dbReference>
<evidence type="ECO:0000256" key="1">
    <source>
        <dbReference type="SAM" id="MobiDB-lite"/>
    </source>
</evidence>
<sequence length="92" mass="9840">MTVPSTDSERAPTRAAPTPETAPRRLPRRAATLPVRQRNRVALETLEATFAGLQQVDEEARPAAPLTPPADLWPPVTGSHPLVTGSQPRVSG</sequence>
<evidence type="ECO:0000313" key="2">
    <source>
        <dbReference type="EMBL" id="MBD7917311.1"/>
    </source>
</evidence>
<accession>A0ABR8QA58</accession>
<reference evidence="2 3" key="1">
    <citation type="submission" date="2020-08" db="EMBL/GenBank/DDBJ databases">
        <title>A Genomic Blueprint of the Chicken Gut Microbiome.</title>
        <authorList>
            <person name="Gilroy R."/>
            <person name="Ravi A."/>
            <person name="Getino M."/>
            <person name="Pursley I."/>
            <person name="Horton D.L."/>
            <person name="Alikhan N.-F."/>
            <person name="Baker D."/>
            <person name="Gharbi K."/>
            <person name="Hall N."/>
            <person name="Watson M."/>
            <person name="Adriaenssens E.M."/>
            <person name="Foster-Nyarko E."/>
            <person name="Jarju S."/>
            <person name="Secka A."/>
            <person name="Antonio M."/>
            <person name="Oren A."/>
            <person name="Chaudhuri R."/>
            <person name="La Ragione R.M."/>
            <person name="Hildebrand F."/>
            <person name="Pallen M.J."/>
        </authorList>
    </citation>
    <scope>NUCLEOTIDE SEQUENCE [LARGE SCALE GENOMIC DNA]</scope>
    <source>
        <strain evidence="2 3">Sa3CUA2</strain>
    </source>
</reference>
<comment type="caution">
    <text evidence="2">The sequence shown here is derived from an EMBL/GenBank/DDBJ whole genome shotgun (WGS) entry which is preliminary data.</text>
</comment>
<gene>
    <name evidence="2" type="ORF">H9657_03335</name>
</gene>
<organism evidence="2 3">
    <name type="scientific">Cellulomonas avistercoris</name>
    <dbReference type="NCBI Taxonomy" id="2762242"/>
    <lineage>
        <taxon>Bacteria</taxon>
        <taxon>Bacillati</taxon>
        <taxon>Actinomycetota</taxon>
        <taxon>Actinomycetes</taxon>
        <taxon>Micrococcales</taxon>
        <taxon>Cellulomonadaceae</taxon>
        <taxon>Cellulomonas</taxon>
    </lineage>
</organism>
<evidence type="ECO:0000313" key="3">
    <source>
        <dbReference type="Proteomes" id="UP000604241"/>
    </source>
</evidence>
<dbReference type="Proteomes" id="UP000604241">
    <property type="component" value="Unassembled WGS sequence"/>
</dbReference>
<name>A0ABR8QA58_9CELL</name>
<feature type="region of interest" description="Disordered" evidence="1">
    <location>
        <begin position="1"/>
        <end position="32"/>
    </location>
</feature>
<dbReference type="RefSeq" id="WP_191780322.1">
    <property type="nucleotide sequence ID" value="NZ_JACSQV010000002.1"/>
</dbReference>
<feature type="region of interest" description="Disordered" evidence="1">
    <location>
        <begin position="60"/>
        <end position="92"/>
    </location>
</feature>
<protein>
    <submittedName>
        <fullName evidence="2">Uncharacterized protein</fullName>
    </submittedName>
</protein>